<proteinExistence type="predicted"/>
<dbReference type="InterPro" id="IPR019587">
    <property type="entry name" value="Polyketide_cyclase/dehydratase"/>
</dbReference>
<dbReference type="InterPro" id="IPR023393">
    <property type="entry name" value="START-like_dom_sf"/>
</dbReference>
<keyword evidence="2" id="KW-1185">Reference proteome</keyword>
<dbReference type="CDD" id="cd07821">
    <property type="entry name" value="PYR_PYL_RCAR_like"/>
    <property type="match status" value="1"/>
</dbReference>
<evidence type="ECO:0000313" key="1">
    <source>
        <dbReference type="EMBL" id="MFA9459524.1"/>
    </source>
</evidence>
<dbReference type="Proteomes" id="UP001575181">
    <property type="component" value="Unassembled WGS sequence"/>
</dbReference>
<accession>A0ABV4TQA2</accession>
<dbReference type="Gene3D" id="3.30.530.20">
    <property type="match status" value="1"/>
</dbReference>
<dbReference type="Pfam" id="PF10604">
    <property type="entry name" value="Polyketide_cyc2"/>
    <property type="match status" value="1"/>
</dbReference>
<dbReference type="SUPFAM" id="SSF55961">
    <property type="entry name" value="Bet v1-like"/>
    <property type="match status" value="1"/>
</dbReference>
<gene>
    <name evidence="1" type="ORF">ACERLL_01620</name>
</gene>
<dbReference type="PANTHER" id="PTHR39332">
    <property type="entry name" value="BLL4707 PROTEIN"/>
    <property type="match status" value="1"/>
</dbReference>
<reference evidence="1 2" key="1">
    <citation type="submission" date="2024-08" db="EMBL/GenBank/DDBJ databases">
        <title>Whole-genome sequencing of halo(alkali)philic microorganisms from hypersaline lakes.</title>
        <authorList>
            <person name="Sorokin D.Y."/>
            <person name="Merkel A.Y."/>
            <person name="Messina E."/>
            <person name="Yakimov M."/>
        </authorList>
    </citation>
    <scope>NUCLEOTIDE SEQUENCE [LARGE SCALE GENOMIC DNA]</scope>
    <source>
        <strain evidence="1 2">Cl-TMA</strain>
    </source>
</reference>
<sequence>MSCHNSVVVQASADEVWNVLRDFLDMSWAPEVIEQCEPQGGLPGTQIGAKRILNGTFQETLVGLDDHARTLRYSIDDGPDAVSKDNVQGYIATVQVLPITDTGESLVLWTSSWEWSGGGVAQFCNPIYQALLGQLQKHFR</sequence>
<evidence type="ECO:0000313" key="2">
    <source>
        <dbReference type="Proteomes" id="UP001575181"/>
    </source>
</evidence>
<protein>
    <submittedName>
        <fullName evidence="1">SRPBCC family protein</fullName>
    </submittedName>
</protein>
<dbReference type="RefSeq" id="WP_373654309.1">
    <property type="nucleotide sequence ID" value="NZ_JBGUAW010000001.1"/>
</dbReference>
<dbReference type="EMBL" id="JBGUAW010000001">
    <property type="protein sequence ID" value="MFA9459524.1"/>
    <property type="molecule type" value="Genomic_DNA"/>
</dbReference>
<organism evidence="1 2">
    <name type="scientific">Thiohalorhabdus methylotrophus</name>
    <dbReference type="NCBI Taxonomy" id="3242694"/>
    <lineage>
        <taxon>Bacteria</taxon>
        <taxon>Pseudomonadati</taxon>
        <taxon>Pseudomonadota</taxon>
        <taxon>Gammaproteobacteria</taxon>
        <taxon>Thiohalorhabdales</taxon>
        <taxon>Thiohalorhabdaceae</taxon>
        <taxon>Thiohalorhabdus</taxon>
    </lineage>
</organism>
<dbReference type="PANTHER" id="PTHR39332:SF7">
    <property type="entry name" value="SRPBCC FAMILY PROTEIN"/>
    <property type="match status" value="1"/>
</dbReference>
<name>A0ABV4TQA2_9GAMM</name>
<comment type="caution">
    <text evidence="1">The sequence shown here is derived from an EMBL/GenBank/DDBJ whole genome shotgun (WGS) entry which is preliminary data.</text>
</comment>